<dbReference type="AlphaFoldDB" id="T1GAF3"/>
<proteinExistence type="predicted"/>
<sequence>MSGGTGGSAESMPYIFKNTNNHLNVSKHKATSISAECSPILLRHHQMQLERQQIIDAAISGKCYSDSMQLHVVDATGDVTTNIVPIFVDSQSSAAPVKQSSPSILKKHKQQPLQPDIVRYNSSSSSSENSVTIMKFNNARKSNLVDNLGVLPSWPSDGYDPQSAFEKKQRKYRNTGSDPGMVYDQLNEIISIPHNPSPLPYVYDMTLEVDSSKNELKTLVEKSHKHR</sequence>
<keyword evidence="2" id="KW-1185">Reference proteome</keyword>
<evidence type="ECO:0000313" key="2">
    <source>
        <dbReference type="Proteomes" id="UP000015102"/>
    </source>
</evidence>
<evidence type="ECO:0000313" key="1">
    <source>
        <dbReference type="EnsemblMetazoa" id="MESCA000209-PA"/>
    </source>
</evidence>
<accession>T1GAF3</accession>
<name>T1GAF3_MEGSC</name>
<dbReference type="EnsemblMetazoa" id="MESCA000209-RA">
    <property type="protein sequence ID" value="MESCA000209-PA"/>
    <property type="gene ID" value="MESCA000209"/>
</dbReference>
<protein>
    <submittedName>
        <fullName evidence="1">Uncharacterized protein</fullName>
    </submittedName>
</protein>
<dbReference type="EMBL" id="CAQQ02066729">
    <property type="status" value="NOT_ANNOTATED_CDS"/>
    <property type="molecule type" value="Genomic_DNA"/>
</dbReference>
<organism evidence="1 2">
    <name type="scientific">Megaselia scalaris</name>
    <name type="common">Humpbacked fly</name>
    <name type="synonym">Phora scalaris</name>
    <dbReference type="NCBI Taxonomy" id="36166"/>
    <lineage>
        <taxon>Eukaryota</taxon>
        <taxon>Metazoa</taxon>
        <taxon>Ecdysozoa</taxon>
        <taxon>Arthropoda</taxon>
        <taxon>Hexapoda</taxon>
        <taxon>Insecta</taxon>
        <taxon>Pterygota</taxon>
        <taxon>Neoptera</taxon>
        <taxon>Endopterygota</taxon>
        <taxon>Diptera</taxon>
        <taxon>Brachycera</taxon>
        <taxon>Muscomorpha</taxon>
        <taxon>Platypezoidea</taxon>
        <taxon>Phoridae</taxon>
        <taxon>Megaseliini</taxon>
        <taxon>Megaselia</taxon>
    </lineage>
</organism>
<dbReference type="Proteomes" id="UP000015102">
    <property type="component" value="Unassembled WGS sequence"/>
</dbReference>
<reference evidence="1" key="2">
    <citation type="submission" date="2015-06" db="UniProtKB">
        <authorList>
            <consortium name="EnsemblMetazoa"/>
        </authorList>
    </citation>
    <scope>IDENTIFICATION</scope>
</reference>
<reference evidence="2" key="1">
    <citation type="submission" date="2013-02" db="EMBL/GenBank/DDBJ databases">
        <authorList>
            <person name="Hughes D."/>
        </authorList>
    </citation>
    <scope>NUCLEOTIDE SEQUENCE</scope>
    <source>
        <strain>Durham</strain>
        <strain evidence="2">NC isolate 2 -- Noor lab</strain>
    </source>
</reference>
<dbReference type="HOGENOM" id="CLU_1220895_0_0_1"/>
<dbReference type="EMBL" id="CAQQ02066728">
    <property type="status" value="NOT_ANNOTATED_CDS"/>
    <property type="molecule type" value="Genomic_DNA"/>
</dbReference>